<comment type="caution">
    <text evidence="2">The sequence shown here is derived from an EMBL/GenBank/DDBJ whole genome shotgun (WGS) entry which is preliminary data.</text>
</comment>
<accession>L8JBH0</accession>
<evidence type="ECO:0000313" key="3">
    <source>
        <dbReference type="Proteomes" id="UP000011134"/>
    </source>
</evidence>
<keyword evidence="3" id="KW-1185">Reference proteome</keyword>
<proteinExistence type="predicted"/>
<protein>
    <submittedName>
        <fullName evidence="2">Uncharacterized protein</fullName>
    </submittedName>
</protein>
<organism evidence="2 3">
    <name type="scientific">Photobacterium marinum</name>
    <dbReference type="NCBI Taxonomy" id="1056511"/>
    <lineage>
        <taxon>Bacteria</taxon>
        <taxon>Pseudomonadati</taxon>
        <taxon>Pseudomonadota</taxon>
        <taxon>Gammaproteobacteria</taxon>
        <taxon>Vibrionales</taxon>
        <taxon>Vibrionaceae</taxon>
        <taxon>Photobacterium</taxon>
    </lineage>
</organism>
<dbReference type="Proteomes" id="UP000011134">
    <property type="component" value="Unassembled WGS sequence"/>
</dbReference>
<dbReference type="EMBL" id="AMZO01000016">
    <property type="protein sequence ID" value="ELR65613.1"/>
    <property type="molecule type" value="Genomic_DNA"/>
</dbReference>
<evidence type="ECO:0000256" key="1">
    <source>
        <dbReference type="SAM" id="MobiDB-lite"/>
    </source>
</evidence>
<feature type="region of interest" description="Disordered" evidence="1">
    <location>
        <begin position="16"/>
        <end position="47"/>
    </location>
</feature>
<sequence>MTESVCEAQFRTMEKKEQELMAQADVTESSSGRALIPEGNNEDSQLE</sequence>
<reference evidence="2 3" key="1">
    <citation type="submission" date="2012-12" db="EMBL/GenBank/DDBJ databases">
        <title>Genome Assembly of Photobacterium sp. AK15.</title>
        <authorList>
            <person name="Khatri I."/>
            <person name="Vaidya B."/>
            <person name="Srinivas T.N.R."/>
            <person name="Subramanian S."/>
            <person name="Pinnaka A."/>
        </authorList>
    </citation>
    <scope>NUCLEOTIDE SEQUENCE [LARGE SCALE GENOMIC DNA]</scope>
    <source>
        <strain evidence="2 3">AK15</strain>
    </source>
</reference>
<evidence type="ECO:0000313" key="2">
    <source>
        <dbReference type="EMBL" id="ELR65613.1"/>
    </source>
</evidence>
<dbReference type="PATRIC" id="fig|1056511.3.peg.2185"/>
<gene>
    <name evidence="2" type="ORF">C942_00696</name>
</gene>
<name>L8JBH0_9GAMM</name>
<dbReference type="AlphaFoldDB" id="L8JBH0"/>